<comment type="caution">
    <text evidence="1">The sequence shown here is derived from an EMBL/GenBank/DDBJ whole genome shotgun (WGS) entry which is preliminary data.</text>
</comment>
<name>A0ACC7PPQ0_9PSED</name>
<keyword evidence="2" id="KW-1185">Reference proteome</keyword>
<reference evidence="1" key="1">
    <citation type="submission" date="2022-11" db="EMBL/GenBank/DDBJ databases">
        <title>Draft genome sequences of strains of Pseudomonas imrae sp. nov.</title>
        <authorList>
            <person name="Salva Serra F."/>
            <person name="Nimje P."/>
            <person name="Moore E.R.B."/>
            <person name="Marathe N.P."/>
        </authorList>
    </citation>
    <scope>NUCLEOTIDE SEQUENCE</scope>
    <source>
        <strain evidence="1">15FMM2</strain>
    </source>
</reference>
<organism evidence="1 2">
    <name type="scientific">Pseudomonas imrae</name>
    <dbReference type="NCBI Taxonomy" id="2992837"/>
    <lineage>
        <taxon>Bacteria</taxon>
        <taxon>Pseudomonadati</taxon>
        <taxon>Pseudomonadota</taxon>
        <taxon>Gammaproteobacteria</taxon>
        <taxon>Pseudomonadales</taxon>
        <taxon>Pseudomonadaceae</taxon>
        <taxon>Pseudomonas</taxon>
    </lineage>
</organism>
<dbReference type="Proteomes" id="UP001637618">
    <property type="component" value="Unassembled WGS sequence"/>
</dbReference>
<sequence>MEQASKQPYLSRSWIIALMIGLVFVAIGYGVRFAVDDRSTAGAKSWLDLSLFLCVYLLFFCIKPIQTAIQRKLCRRAFRNARQTASSCDPKHNA</sequence>
<gene>
    <name evidence="1" type="ORF">OOJ96_20070</name>
</gene>
<accession>A0ACC7PPQ0</accession>
<protein>
    <submittedName>
        <fullName evidence="1">Uncharacterized protein</fullName>
    </submittedName>
</protein>
<proteinExistence type="predicted"/>
<dbReference type="EMBL" id="JAPEQY010000017">
    <property type="protein sequence ID" value="MFO2479702.1"/>
    <property type="molecule type" value="Genomic_DNA"/>
</dbReference>
<evidence type="ECO:0000313" key="2">
    <source>
        <dbReference type="Proteomes" id="UP001637618"/>
    </source>
</evidence>
<evidence type="ECO:0000313" key="1">
    <source>
        <dbReference type="EMBL" id="MFO2479702.1"/>
    </source>
</evidence>